<dbReference type="Proteomes" id="UP000294933">
    <property type="component" value="Unassembled WGS sequence"/>
</dbReference>
<evidence type="ECO:0000313" key="4">
    <source>
        <dbReference type="EMBL" id="TDL24402.1"/>
    </source>
</evidence>
<feature type="compositionally biased region" description="Low complexity" evidence="2">
    <location>
        <begin position="548"/>
        <end position="571"/>
    </location>
</feature>
<reference evidence="4 5" key="1">
    <citation type="submission" date="2018-06" db="EMBL/GenBank/DDBJ databases">
        <title>A transcriptomic atlas of mushroom development highlights an independent origin of complex multicellularity.</title>
        <authorList>
            <consortium name="DOE Joint Genome Institute"/>
            <person name="Krizsan K."/>
            <person name="Almasi E."/>
            <person name="Merenyi Z."/>
            <person name="Sahu N."/>
            <person name="Viragh M."/>
            <person name="Koszo T."/>
            <person name="Mondo S."/>
            <person name="Kiss B."/>
            <person name="Balint B."/>
            <person name="Kues U."/>
            <person name="Barry K."/>
            <person name="Hegedus J.C."/>
            <person name="Henrissat B."/>
            <person name="Johnson J."/>
            <person name="Lipzen A."/>
            <person name="Ohm R."/>
            <person name="Nagy I."/>
            <person name="Pangilinan J."/>
            <person name="Yan J."/>
            <person name="Xiong Y."/>
            <person name="Grigoriev I.V."/>
            <person name="Hibbett D.S."/>
            <person name="Nagy L.G."/>
        </authorList>
    </citation>
    <scope>NUCLEOTIDE SEQUENCE [LARGE SCALE GENOMIC DNA]</scope>
    <source>
        <strain evidence="4 5">SZMC22713</strain>
    </source>
</reference>
<feature type="compositionally biased region" description="Basic and acidic residues" evidence="2">
    <location>
        <begin position="501"/>
        <end position="517"/>
    </location>
</feature>
<dbReference type="STRING" id="50990.A0A4Y7QBF4"/>
<feature type="compositionally biased region" description="Basic and acidic residues" evidence="2">
    <location>
        <begin position="572"/>
        <end position="583"/>
    </location>
</feature>
<feature type="domain" description="GIT Spa2 homology (SHD)" evidence="3">
    <location>
        <begin position="126"/>
        <end position="156"/>
    </location>
</feature>
<keyword evidence="1" id="KW-0677">Repeat</keyword>
<gene>
    <name evidence="4" type="ORF">BD410DRAFT_814153</name>
</gene>
<dbReference type="GO" id="GO:0005826">
    <property type="term" value="C:actomyosin contractile ring"/>
    <property type="evidence" value="ECO:0007669"/>
    <property type="project" value="TreeGrafter"/>
</dbReference>
<feature type="compositionally biased region" description="Low complexity" evidence="2">
    <location>
        <begin position="207"/>
        <end position="222"/>
    </location>
</feature>
<dbReference type="PANTHER" id="PTHR21601">
    <property type="entry name" value="SPA2 PROTEIN"/>
    <property type="match status" value="1"/>
</dbReference>
<dbReference type="InterPro" id="IPR056439">
    <property type="entry name" value="VBS_C3G9"/>
</dbReference>
<feature type="compositionally biased region" description="Basic and acidic residues" evidence="2">
    <location>
        <begin position="282"/>
        <end position="297"/>
    </location>
</feature>
<dbReference type="InterPro" id="IPR022018">
    <property type="entry name" value="GIT1_C"/>
</dbReference>
<sequence length="1120" mass="122349">MKRNQLLARPPSPTNTTYSGISNYRTESYKPIPIKGRVPSLPSMDSRGVAKIHYEEMAAYLMNHLAKEPANARSSAREKLTRLTRQQFQELSTDVYDELIRRKNNSENEVPFLPVRDDFHPKRNQARQKLATLPKTRFKDLSSDVFHELGRRYPEFKEPDSAGLSLSPSSAYDDMDVPSPDFPQSPPASSKAMPPSIASVSSPLMRSATTTTTTSDSGYAGSSSGGGRRPSEDGYSRRRPSEDNYSQMEGSYGSSRRKLSQDTANNTFRGRSPDLTLMAPPRRSEEADRELGRDLGRKTSATASTTSDSTVSAANAQREMIVPNKSTIAEEDIEVPYGAERQRERERERERESNNTAIDERRSGLRTASPEDSGLDLDLERSRGGGGDTDFEGPSASEPDSARSPQMNNSGILGGFGGLSGLRDRLRGRVQEEDEDEDERVPSAAGTRSGEEYYDKMSFGRASVASERSTGGAGVGRNGSTSSSAGAGASGVGRSSSRSGNADRGEDPEGLRREYEFKIATMQSRMAGLERELEDASERERRLRAEAEASSAASAQQQQQLQQAQLQQQQQRGRDDDDREERVRSLERELDAFREEAERQSAMMLSLQRELEEVKEEKAREVRQGSREREEIEMLRRQVEILEAERGGNGNGNDPDLVEQLRGDLEGLMAELSDLSARNEELMAAKDTDHTLIQNMDQTIKEYKRKYEQAKTELRSVKATSQLFLHQAPKLDSDQLPMSADGGLLDIHVTAFLSAIDNLLNAGRGNSPTRVLTPMKSVLNTVTALIEDTRAYERRQRRSMTDVDPESLRSLRERVEATLGNLVTASKTHATSFGMSPVSLLDAAASHLAAAVTEIGRVISVRKATRQEQEAYAAESSPPPSSSLTNGFVPSLRSVEEVKGAQHQRTTSAGSSRRDDFSSPSGGAGRWADLNASMSSNTMSPRFGGANLGTTSGRSSTEDTNWRRPSSASSSNASSPPPIFDQTRVNGGGGGGGASDDSAVAEGPDEAWTELKPYLDAQSESIVYAIQSVLSGVRSPTPAPTLNENLTQIITIVSSIVAVCKDSLPPGSAQQGRDILHELSDHANRLSEVQSEVEVTKESRQVMAKSSFAVANAMKQLMKL</sequence>
<evidence type="ECO:0000313" key="5">
    <source>
        <dbReference type="Proteomes" id="UP000294933"/>
    </source>
</evidence>
<feature type="domain" description="GIT Spa2 homology (SHD)" evidence="3">
    <location>
        <begin position="76"/>
        <end position="106"/>
    </location>
</feature>
<name>A0A4Y7QBF4_9AGAM</name>
<keyword evidence="5" id="KW-1185">Reference proteome</keyword>
<feature type="compositionally biased region" description="Basic and acidic residues" evidence="2">
    <location>
        <begin position="422"/>
        <end position="431"/>
    </location>
</feature>
<dbReference type="Pfam" id="PF08518">
    <property type="entry name" value="GIT_SHD"/>
    <property type="match status" value="2"/>
</dbReference>
<dbReference type="Pfam" id="PF23742">
    <property type="entry name" value="VBS_C3G9"/>
    <property type="match status" value="1"/>
</dbReference>
<evidence type="ECO:0000256" key="1">
    <source>
        <dbReference type="ARBA" id="ARBA00022737"/>
    </source>
</evidence>
<protein>
    <recommendedName>
        <fullName evidence="3">GIT Spa2 homology (SHD) domain-containing protein</fullName>
    </recommendedName>
</protein>
<organism evidence="4 5">
    <name type="scientific">Rickenella mellea</name>
    <dbReference type="NCBI Taxonomy" id="50990"/>
    <lineage>
        <taxon>Eukaryota</taxon>
        <taxon>Fungi</taxon>
        <taxon>Dikarya</taxon>
        <taxon>Basidiomycota</taxon>
        <taxon>Agaricomycotina</taxon>
        <taxon>Agaricomycetes</taxon>
        <taxon>Hymenochaetales</taxon>
        <taxon>Rickenellaceae</taxon>
        <taxon>Rickenella</taxon>
    </lineage>
</organism>
<dbReference type="AlphaFoldDB" id="A0A4Y7QBF4"/>
<dbReference type="EMBL" id="ML170167">
    <property type="protein sequence ID" value="TDL24402.1"/>
    <property type="molecule type" value="Genomic_DNA"/>
</dbReference>
<dbReference type="PANTHER" id="PTHR21601:SF0">
    <property type="entry name" value="PROTEIN SPA2-RELATED"/>
    <property type="match status" value="1"/>
</dbReference>
<accession>A0A4Y7QBF4</accession>
<evidence type="ECO:0000259" key="3">
    <source>
        <dbReference type="SMART" id="SM00555"/>
    </source>
</evidence>
<feature type="compositionally biased region" description="Basic and acidic residues" evidence="2">
    <location>
        <begin position="528"/>
        <end position="547"/>
    </location>
</feature>
<proteinExistence type="predicted"/>
<feature type="compositionally biased region" description="Basic and acidic residues" evidence="2">
    <location>
        <begin position="229"/>
        <end position="242"/>
    </location>
</feature>
<dbReference type="OrthoDB" id="5588096at2759"/>
<feature type="compositionally biased region" description="Low complexity" evidence="2">
    <location>
        <begin position="478"/>
        <end position="500"/>
    </location>
</feature>
<dbReference type="InterPro" id="IPR039892">
    <property type="entry name" value="Spa2/Sph1"/>
</dbReference>
<dbReference type="GO" id="GO:0005078">
    <property type="term" value="F:MAP-kinase scaffold activity"/>
    <property type="evidence" value="ECO:0007669"/>
    <property type="project" value="TreeGrafter"/>
</dbReference>
<dbReference type="SMART" id="SM00555">
    <property type="entry name" value="GIT"/>
    <property type="match status" value="2"/>
</dbReference>
<feature type="compositionally biased region" description="Polar residues" evidence="2">
    <location>
        <begin position="243"/>
        <end position="254"/>
    </location>
</feature>
<dbReference type="GO" id="GO:1902716">
    <property type="term" value="C:cell cortex of growing cell tip"/>
    <property type="evidence" value="ECO:0007669"/>
    <property type="project" value="TreeGrafter"/>
</dbReference>
<feature type="compositionally biased region" description="Low complexity" evidence="2">
    <location>
        <begin position="299"/>
        <end position="316"/>
    </location>
</feature>
<feature type="compositionally biased region" description="Low complexity" evidence="2">
    <location>
        <begin position="965"/>
        <end position="974"/>
    </location>
</feature>
<dbReference type="InterPro" id="IPR013724">
    <property type="entry name" value="GIT_SHD"/>
</dbReference>
<feature type="region of interest" description="Disordered" evidence="2">
    <location>
        <begin position="156"/>
        <end position="583"/>
    </location>
</feature>
<dbReference type="VEuPathDB" id="FungiDB:BD410DRAFT_814153"/>
<feature type="compositionally biased region" description="Basic and acidic residues" evidence="2">
    <location>
        <begin position="340"/>
        <end position="363"/>
    </location>
</feature>
<evidence type="ECO:0000256" key="2">
    <source>
        <dbReference type="SAM" id="MobiDB-lite"/>
    </source>
</evidence>
<feature type="compositionally biased region" description="Low complexity" evidence="2">
    <location>
        <begin position="187"/>
        <end position="199"/>
    </location>
</feature>
<dbReference type="Pfam" id="PF12205">
    <property type="entry name" value="GIT1_C"/>
    <property type="match status" value="1"/>
</dbReference>
<feature type="region of interest" description="Disordered" evidence="2">
    <location>
        <begin position="896"/>
        <end position="1004"/>
    </location>
</feature>
<feature type="region of interest" description="Disordered" evidence="2">
    <location>
        <begin position="1"/>
        <end position="22"/>
    </location>
</feature>